<protein>
    <submittedName>
        <fullName evidence="1">Uncharacterized protein</fullName>
    </submittedName>
</protein>
<sequence>LKSPLNTLNQEVGVFRLLVFGCSGMVGRGDGDITSLLAASAASWIEAPWLS</sequence>
<organism evidence="1 2">
    <name type="scientific">Caerostris extrusa</name>
    <name type="common">Bark spider</name>
    <name type="synonym">Caerostris bankana</name>
    <dbReference type="NCBI Taxonomy" id="172846"/>
    <lineage>
        <taxon>Eukaryota</taxon>
        <taxon>Metazoa</taxon>
        <taxon>Ecdysozoa</taxon>
        <taxon>Arthropoda</taxon>
        <taxon>Chelicerata</taxon>
        <taxon>Arachnida</taxon>
        <taxon>Araneae</taxon>
        <taxon>Araneomorphae</taxon>
        <taxon>Entelegynae</taxon>
        <taxon>Araneoidea</taxon>
        <taxon>Araneidae</taxon>
        <taxon>Caerostris</taxon>
    </lineage>
</organism>
<gene>
    <name evidence="1" type="ORF">CEXT_772191</name>
</gene>
<evidence type="ECO:0000313" key="2">
    <source>
        <dbReference type="Proteomes" id="UP001054945"/>
    </source>
</evidence>
<evidence type="ECO:0000313" key="1">
    <source>
        <dbReference type="EMBL" id="GIX79021.1"/>
    </source>
</evidence>
<dbReference type="EMBL" id="BPLR01020457">
    <property type="protein sequence ID" value="GIX79021.1"/>
    <property type="molecule type" value="Genomic_DNA"/>
</dbReference>
<proteinExistence type="predicted"/>
<dbReference type="Proteomes" id="UP001054945">
    <property type="component" value="Unassembled WGS sequence"/>
</dbReference>
<feature type="non-terminal residue" evidence="1">
    <location>
        <position position="1"/>
    </location>
</feature>
<comment type="caution">
    <text evidence="1">The sequence shown here is derived from an EMBL/GenBank/DDBJ whole genome shotgun (WGS) entry which is preliminary data.</text>
</comment>
<name>A0AAV4N3L4_CAEEX</name>
<dbReference type="AlphaFoldDB" id="A0AAV4N3L4"/>
<reference evidence="1 2" key="1">
    <citation type="submission" date="2021-06" db="EMBL/GenBank/DDBJ databases">
        <title>Caerostris extrusa draft genome.</title>
        <authorList>
            <person name="Kono N."/>
            <person name="Arakawa K."/>
        </authorList>
    </citation>
    <scope>NUCLEOTIDE SEQUENCE [LARGE SCALE GENOMIC DNA]</scope>
</reference>
<keyword evidence="2" id="KW-1185">Reference proteome</keyword>
<accession>A0AAV4N3L4</accession>